<name>A0AAN8J0H3_PATCE</name>
<dbReference type="AlphaFoldDB" id="A0AAN8J0H3"/>
<protein>
    <submittedName>
        <fullName evidence="2">Uncharacterized protein</fullName>
    </submittedName>
</protein>
<accession>A0AAN8J0H3</accession>
<evidence type="ECO:0000313" key="3">
    <source>
        <dbReference type="Proteomes" id="UP001347796"/>
    </source>
</evidence>
<sequence length="108" mass="12066">MAEKTTQVSSDSRPTRQTLTSRLNDNGKLMLHSDSSFSGYETPIKSKSGNFNISNSEIVTEKSQKAEKLLIDKETLDEIIGKAVYAAVNKLENELNKAINEKQIDYLN</sequence>
<proteinExistence type="predicted"/>
<feature type="compositionally biased region" description="Polar residues" evidence="1">
    <location>
        <begin position="1"/>
        <end position="24"/>
    </location>
</feature>
<evidence type="ECO:0000313" key="2">
    <source>
        <dbReference type="EMBL" id="KAK6167133.1"/>
    </source>
</evidence>
<dbReference type="EMBL" id="JAZGQO010000018">
    <property type="protein sequence ID" value="KAK6167133.1"/>
    <property type="molecule type" value="Genomic_DNA"/>
</dbReference>
<keyword evidence="3" id="KW-1185">Reference proteome</keyword>
<comment type="caution">
    <text evidence="2">The sequence shown here is derived from an EMBL/GenBank/DDBJ whole genome shotgun (WGS) entry which is preliminary data.</text>
</comment>
<organism evidence="2 3">
    <name type="scientific">Patella caerulea</name>
    <name type="common">Rayed Mediterranean limpet</name>
    <dbReference type="NCBI Taxonomy" id="87958"/>
    <lineage>
        <taxon>Eukaryota</taxon>
        <taxon>Metazoa</taxon>
        <taxon>Spiralia</taxon>
        <taxon>Lophotrochozoa</taxon>
        <taxon>Mollusca</taxon>
        <taxon>Gastropoda</taxon>
        <taxon>Patellogastropoda</taxon>
        <taxon>Patelloidea</taxon>
        <taxon>Patellidae</taxon>
        <taxon>Patella</taxon>
    </lineage>
</organism>
<reference evidence="2 3" key="1">
    <citation type="submission" date="2024-01" db="EMBL/GenBank/DDBJ databases">
        <title>The genome of the rayed Mediterranean limpet Patella caerulea (Linnaeus, 1758).</title>
        <authorList>
            <person name="Anh-Thu Weber A."/>
            <person name="Halstead-Nussloch G."/>
        </authorList>
    </citation>
    <scope>NUCLEOTIDE SEQUENCE [LARGE SCALE GENOMIC DNA]</scope>
    <source>
        <strain evidence="2">AATW-2023a</strain>
        <tissue evidence="2">Whole specimen</tissue>
    </source>
</reference>
<evidence type="ECO:0000256" key="1">
    <source>
        <dbReference type="SAM" id="MobiDB-lite"/>
    </source>
</evidence>
<feature type="region of interest" description="Disordered" evidence="1">
    <location>
        <begin position="1"/>
        <end position="25"/>
    </location>
</feature>
<dbReference type="Proteomes" id="UP001347796">
    <property type="component" value="Unassembled WGS sequence"/>
</dbReference>
<gene>
    <name evidence="2" type="ORF">SNE40_021231</name>
</gene>